<keyword evidence="12" id="KW-1185">Reference proteome</keyword>
<dbReference type="GO" id="GO:0006605">
    <property type="term" value="P:protein targeting"/>
    <property type="evidence" value="ECO:0007669"/>
    <property type="project" value="UniProtKB-UniRule"/>
</dbReference>
<dbReference type="RefSeq" id="WP_072886971.1">
    <property type="nucleotide sequence ID" value="NZ_FQVW01000001.1"/>
</dbReference>
<dbReference type="OrthoDB" id="9807748at2"/>
<dbReference type="AlphaFoldDB" id="A0A1M5CB31"/>
<feature type="transmembrane region" description="Helical" evidence="10">
    <location>
        <begin position="118"/>
        <end position="136"/>
    </location>
</feature>
<evidence type="ECO:0000256" key="4">
    <source>
        <dbReference type="ARBA" id="ARBA00022475"/>
    </source>
</evidence>
<comment type="subcellular location">
    <subcellularLocation>
        <location evidence="10">Cell membrane</location>
        <topology evidence="10">Multi-pass membrane protein</topology>
    </subcellularLocation>
    <subcellularLocation>
        <location evidence="10">Bacterial flagellum basal body</location>
    </subcellularLocation>
</comment>
<feature type="transmembrane region" description="Helical" evidence="10">
    <location>
        <begin position="43"/>
        <end position="67"/>
    </location>
</feature>
<evidence type="ECO:0000313" key="12">
    <source>
        <dbReference type="Proteomes" id="UP000183988"/>
    </source>
</evidence>
<name>A0A1M5CB31_9BACI</name>
<keyword evidence="6 10" id="KW-1133">Transmembrane helix</keyword>
<dbReference type="PANTHER" id="PTHR30065:SF1">
    <property type="entry name" value="SURFACE PRESENTATION OF ANTIGENS PROTEIN SPAR"/>
    <property type="match status" value="1"/>
</dbReference>
<dbReference type="PANTHER" id="PTHR30065">
    <property type="entry name" value="FLAGELLAR BIOSYNTHETIC PROTEIN FLIR"/>
    <property type="match status" value="1"/>
</dbReference>
<feature type="transmembrane region" description="Helical" evidence="10">
    <location>
        <begin position="178"/>
        <end position="201"/>
    </location>
</feature>
<keyword evidence="11" id="KW-0282">Flagellum</keyword>
<dbReference type="GO" id="GO:0044780">
    <property type="term" value="P:bacterial-type flagellum assembly"/>
    <property type="evidence" value="ECO:0007669"/>
    <property type="project" value="UniProtKB-UniRule"/>
</dbReference>
<comment type="function">
    <text evidence="1 10">Role in flagellar biosynthesis.</text>
</comment>
<dbReference type="InterPro" id="IPR002010">
    <property type="entry name" value="T3SS_IM_R"/>
</dbReference>
<dbReference type="InterPro" id="IPR006303">
    <property type="entry name" value="FliR"/>
</dbReference>
<feature type="transmembrane region" description="Helical" evidence="10">
    <location>
        <begin position="221"/>
        <end position="242"/>
    </location>
</feature>
<evidence type="ECO:0000313" key="11">
    <source>
        <dbReference type="EMBL" id="SHF51911.1"/>
    </source>
</evidence>
<evidence type="ECO:0000256" key="8">
    <source>
        <dbReference type="ARBA" id="ARBA00023143"/>
    </source>
</evidence>
<keyword evidence="7 10" id="KW-0472">Membrane</keyword>
<dbReference type="Pfam" id="PF01311">
    <property type="entry name" value="Bac_export_1"/>
    <property type="match status" value="1"/>
</dbReference>
<gene>
    <name evidence="11" type="ORF">SAMN05216225_1001156</name>
</gene>
<keyword evidence="4 10" id="KW-1003">Cell membrane</keyword>
<evidence type="ECO:0000256" key="10">
    <source>
        <dbReference type="RuleBase" id="RU362071"/>
    </source>
</evidence>
<proteinExistence type="inferred from homology"/>
<reference evidence="11 12" key="1">
    <citation type="submission" date="2016-11" db="EMBL/GenBank/DDBJ databases">
        <authorList>
            <person name="Jaros S."/>
            <person name="Januszkiewicz K."/>
            <person name="Wedrychowicz H."/>
        </authorList>
    </citation>
    <scope>NUCLEOTIDE SEQUENCE [LARGE SCALE GENOMIC DNA]</scope>
    <source>
        <strain evidence="11 12">IBRC-M 10683</strain>
    </source>
</reference>
<dbReference type="GO" id="GO:0005886">
    <property type="term" value="C:plasma membrane"/>
    <property type="evidence" value="ECO:0007669"/>
    <property type="project" value="UniProtKB-SubCell"/>
</dbReference>
<keyword evidence="11" id="KW-0969">Cilium</keyword>
<keyword evidence="8 10" id="KW-0975">Bacterial flagellum</keyword>
<evidence type="ECO:0000256" key="6">
    <source>
        <dbReference type="ARBA" id="ARBA00022989"/>
    </source>
</evidence>
<dbReference type="NCBIfam" id="TIGR01400">
    <property type="entry name" value="fliR"/>
    <property type="match status" value="1"/>
</dbReference>
<evidence type="ECO:0000256" key="9">
    <source>
        <dbReference type="NCBIfam" id="TIGR01400"/>
    </source>
</evidence>
<feature type="transmembrane region" description="Helical" evidence="10">
    <location>
        <begin position="74"/>
        <end position="98"/>
    </location>
</feature>
<dbReference type="PRINTS" id="PR00953">
    <property type="entry name" value="TYPE3IMRPROT"/>
</dbReference>
<evidence type="ECO:0000256" key="5">
    <source>
        <dbReference type="ARBA" id="ARBA00022692"/>
    </source>
</evidence>
<keyword evidence="11" id="KW-0966">Cell projection</keyword>
<comment type="similarity">
    <text evidence="2 10">Belongs to the FliR/MopE/SpaR family.</text>
</comment>
<evidence type="ECO:0000256" key="1">
    <source>
        <dbReference type="ARBA" id="ARBA00002578"/>
    </source>
</evidence>
<evidence type="ECO:0000256" key="7">
    <source>
        <dbReference type="ARBA" id="ARBA00023136"/>
    </source>
</evidence>
<dbReference type="GO" id="GO:0009425">
    <property type="term" value="C:bacterial-type flagellum basal body"/>
    <property type="evidence" value="ECO:0007669"/>
    <property type="project" value="UniProtKB-SubCell"/>
</dbReference>
<organism evidence="11 12">
    <name type="scientific">Ornithinibacillus halophilus</name>
    <dbReference type="NCBI Taxonomy" id="930117"/>
    <lineage>
        <taxon>Bacteria</taxon>
        <taxon>Bacillati</taxon>
        <taxon>Bacillota</taxon>
        <taxon>Bacilli</taxon>
        <taxon>Bacillales</taxon>
        <taxon>Bacillaceae</taxon>
        <taxon>Ornithinibacillus</taxon>
    </lineage>
</organism>
<dbReference type="Proteomes" id="UP000183988">
    <property type="component" value="Unassembled WGS sequence"/>
</dbReference>
<protein>
    <recommendedName>
        <fullName evidence="3 9">Flagellar biosynthetic protein FliR</fullName>
    </recommendedName>
</protein>
<evidence type="ECO:0000256" key="3">
    <source>
        <dbReference type="ARBA" id="ARBA00021717"/>
    </source>
</evidence>
<evidence type="ECO:0000256" key="2">
    <source>
        <dbReference type="ARBA" id="ARBA00009772"/>
    </source>
</evidence>
<sequence>MFELININSLPVFLLILVRVTAFFVTLPFFSYRTIPLPFKIGISFFLAFIMFYTVESPVIIFDYFYILLIVKEILIGLLIGLIGYIIISAVQIAGGFIDFQMGFAIANVVDPQTGAQSPIIGQYFYIIALLFLLSVDGHHLLIDGIVNSYKFIPVDAFIPFQNASITEFVIRSFNMMFLIAFQIAIPIVGCLFLVDVALGIVARTVPQLNVFVVGLPLKILVSFIALFFFLSLYIILAKNLFTTMFDTMRSLLQLFGGA</sequence>
<feature type="transmembrane region" description="Helical" evidence="10">
    <location>
        <begin position="12"/>
        <end position="31"/>
    </location>
</feature>
<keyword evidence="5 10" id="KW-0812">Transmembrane</keyword>
<dbReference type="STRING" id="930117.SAMN05216225_1001156"/>
<accession>A0A1M5CB31</accession>
<dbReference type="EMBL" id="FQVW01000001">
    <property type="protein sequence ID" value="SHF51911.1"/>
    <property type="molecule type" value="Genomic_DNA"/>
</dbReference>